<dbReference type="OrthoDB" id="75250at2759"/>
<dbReference type="Pfam" id="PF03455">
    <property type="entry name" value="dDENN"/>
    <property type="match status" value="1"/>
</dbReference>
<dbReference type="PROSITE" id="PS51375">
    <property type="entry name" value="PPR"/>
    <property type="match status" value="1"/>
</dbReference>
<gene>
    <name evidence="5" type="ORF">DUI87_32962</name>
</gene>
<sequence>MSPYDSLLLCRPVSSPLPLSGASFLTLLQNLGPDNAVALLVAVLTEQKLLIHSLRPDVLTSVGEALVAMIFPLRWQCPYIPLCPLALADVLCAPVPFIVGIHSSYFDLYEPPRDVIFVDLDTNTIFQSEERKLLSPRALPRRPCKVLLASLHSLSQQLDELLSAPGEEEPPELVLSDAEAAGARRAQLELEARAAFLRFMACALRGYRSFLRPIAPAPAPAGRDAGSLFALQGFLHSRERAYQRFYGQLLRTQLFTQFIEDCSFASDREPCLEFFDTCVDKVQVDLEKPEDAPLMELDDPRGGEHTVFITPPEQPAGPDGTEPPARYRYDGFPTLRPELLEPPRDPLVAQLCQARSSAPSSPAPRRTKQEMKVAQRVAQKSSAVPELWARCLLGHCYGLWFLYLPTHVRAAPAKLRALQLAYDVLRKMEQHKVVLPDEVCYRILMQLCGQYGEPVLSVRVLLEMKRAGIVPNTVTYGYYNKAVLESKWPAGTQGGRLRWAKLRNVVLGAAQFRQPLRQRERRSAAGDPPEPSSGRRARCPQVLLSSCSRCPGCAGLVFDEELMAGWTSDDSNLNTSCPFCSRSFVPFLSIEIRDFRRPPSPPGAGPVPPSPQGPVLSDRRRCLELDESPELCNGCADTPPPGRCERVAFAYVSPLVLRKELESLVENEGGELLARPELVDSHPIIYWNLVWYFQRLALPSNLPLLLLGSQHAPRDPQALLSHVGLNEVHKAIGLFLETLAAPGAPRTLHRSIYRELLFLTLAAMGREHTDIAAFDRRYRSALGKLGGALGRDELRRRRAQPPSAKASDCRRTFGAPPEC</sequence>
<dbReference type="InterPro" id="IPR005112">
    <property type="entry name" value="dDENN_dom"/>
</dbReference>
<feature type="region of interest" description="Disordered" evidence="3">
    <location>
        <begin position="795"/>
        <end position="819"/>
    </location>
</feature>
<proteinExistence type="predicted"/>
<dbReference type="GO" id="GO:0005085">
    <property type="term" value="F:guanyl-nucleotide exchange factor activity"/>
    <property type="evidence" value="ECO:0007669"/>
    <property type="project" value="UniProtKB-KW"/>
</dbReference>
<evidence type="ECO:0000259" key="4">
    <source>
        <dbReference type="PROSITE" id="PS50211"/>
    </source>
</evidence>
<dbReference type="PROSITE" id="PS50211">
    <property type="entry name" value="DENN"/>
    <property type="match status" value="1"/>
</dbReference>
<dbReference type="Gene3D" id="1.25.40.10">
    <property type="entry name" value="Tetratricopeptide repeat domain"/>
    <property type="match status" value="1"/>
</dbReference>
<dbReference type="NCBIfam" id="TIGR00756">
    <property type="entry name" value="PPR"/>
    <property type="match status" value="1"/>
</dbReference>
<keyword evidence="6" id="KW-1185">Reference proteome</keyword>
<dbReference type="Pfam" id="PF02141">
    <property type="entry name" value="DENN"/>
    <property type="match status" value="1"/>
</dbReference>
<dbReference type="Gene3D" id="3.40.50.11500">
    <property type="match status" value="1"/>
</dbReference>
<dbReference type="InterPro" id="IPR043153">
    <property type="entry name" value="DENN_C"/>
</dbReference>
<dbReference type="AlphaFoldDB" id="A0A3M0IP40"/>
<dbReference type="GO" id="GO:0031410">
    <property type="term" value="C:cytoplasmic vesicle"/>
    <property type="evidence" value="ECO:0007669"/>
    <property type="project" value="TreeGrafter"/>
</dbReference>
<accession>A0A3M0IP40</accession>
<dbReference type="SMART" id="SM00799">
    <property type="entry name" value="DENN"/>
    <property type="match status" value="1"/>
</dbReference>
<name>A0A3M0IP40_HIRRU</name>
<dbReference type="GO" id="GO:0032483">
    <property type="term" value="P:regulation of Rab protein signal transduction"/>
    <property type="evidence" value="ECO:0007669"/>
    <property type="project" value="TreeGrafter"/>
</dbReference>
<evidence type="ECO:0000313" key="6">
    <source>
        <dbReference type="Proteomes" id="UP000269221"/>
    </source>
</evidence>
<evidence type="ECO:0000313" key="5">
    <source>
        <dbReference type="EMBL" id="RMB90697.1"/>
    </source>
</evidence>
<dbReference type="InterPro" id="IPR011990">
    <property type="entry name" value="TPR-like_helical_dom_sf"/>
</dbReference>
<dbReference type="FunFam" id="1.25.40.10:FF:000042">
    <property type="entry name" value="C-myc promoter-binding protein isoform X1"/>
    <property type="match status" value="1"/>
</dbReference>
<dbReference type="InterPro" id="IPR051696">
    <property type="entry name" value="DENN_Domain_GEFs"/>
</dbReference>
<dbReference type="InterPro" id="IPR037516">
    <property type="entry name" value="Tripartite_DENN"/>
</dbReference>
<organism evidence="5 6">
    <name type="scientific">Hirundo rustica rustica</name>
    <dbReference type="NCBI Taxonomy" id="333673"/>
    <lineage>
        <taxon>Eukaryota</taxon>
        <taxon>Metazoa</taxon>
        <taxon>Chordata</taxon>
        <taxon>Craniata</taxon>
        <taxon>Vertebrata</taxon>
        <taxon>Euteleostomi</taxon>
        <taxon>Archelosauria</taxon>
        <taxon>Archosauria</taxon>
        <taxon>Dinosauria</taxon>
        <taxon>Saurischia</taxon>
        <taxon>Theropoda</taxon>
        <taxon>Coelurosauria</taxon>
        <taxon>Aves</taxon>
        <taxon>Neognathae</taxon>
        <taxon>Neoaves</taxon>
        <taxon>Telluraves</taxon>
        <taxon>Australaves</taxon>
        <taxon>Passeriformes</taxon>
        <taxon>Sylvioidea</taxon>
        <taxon>Hirundinidae</taxon>
        <taxon>Hirundo</taxon>
    </lineage>
</organism>
<dbReference type="InterPro" id="IPR001194">
    <property type="entry name" value="cDENN_dom"/>
</dbReference>
<dbReference type="EMBL" id="QRBI01000246">
    <property type="protein sequence ID" value="RMB90697.1"/>
    <property type="molecule type" value="Genomic_DNA"/>
</dbReference>
<dbReference type="PANTHER" id="PTHR12296:SF18">
    <property type="entry name" value="DENN DOMAIN-CONTAINING PROTEIN 4B"/>
    <property type="match status" value="1"/>
</dbReference>
<dbReference type="Proteomes" id="UP000269221">
    <property type="component" value="Unassembled WGS sequence"/>
</dbReference>
<comment type="caution">
    <text evidence="5">The sequence shown here is derived from an EMBL/GenBank/DDBJ whole genome shotgun (WGS) entry which is preliminary data.</text>
</comment>
<keyword evidence="1" id="KW-0344">Guanine-nucleotide releasing factor</keyword>
<protein>
    <recommendedName>
        <fullName evidence="4">UDENN domain-containing protein</fullName>
    </recommendedName>
</protein>
<evidence type="ECO:0000256" key="1">
    <source>
        <dbReference type="ARBA" id="ARBA00022658"/>
    </source>
</evidence>
<evidence type="ECO:0000256" key="2">
    <source>
        <dbReference type="PROSITE-ProRule" id="PRU00708"/>
    </source>
</evidence>
<feature type="region of interest" description="Disordered" evidence="3">
    <location>
        <begin position="516"/>
        <end position="537"/>
    </location>
</feature>
<dbReference type="SMART" id="SM00801">
    <property type="entry name" value="dDENN"/>
    <property type="match status" value="1"/>
</dbReference>
<feature type="domain" description="UDENN" evidence="4">
    <location>
        <begin position="1"/>
        <end position="270"/>
    </location>
</feature>
<evidence type="ECO:0000256" key="3">
    <source>
        <dbReference type="SAM" id="MobiDB-lite"/>
    </source>
</evidence>
<reference evidence="5 6" key="1">
    <citation type="submission" date="2018-07" db="EMBL/GenBank/DDBJ databases">
        <title>A high quality draft genome assembly of the barn swallow (H. rustica rustica).</title>
        <authorList>
            <person name="Formenti G."/>
            <person name="Chiara M."/>
            <person name="Poveda L."/>
            <person name="Francoijs K.-J."/>
            <person name="Bonisoli-Alquati A."/>
            <person name="Canova L."/>
            <person name="Gianfranceschi L."/>
            <person name="Horner D.S."/>
            <person name="Saino N."/>
        </authorList>
    </citation>
    <scope>NUCLEOTIDE SEQUENCE [LARGE SCALE GENOMIC DNA]</scope>
    <source>
        <strain evidence="5">Chelidonia</strain>
        <tissue evidence="5">Blood</tissue>
    </source>
</reference>
<dbReference type="STRING" id="333673.A0A3M0IP40"/>
<feature type="repeat" description="PPR" evidence="2">
    <location>
        <begin position="437"/>
        <end position="471"/>
    </location>
</feature>
<dbReference type="PANTHER" id="PTHR12296">
    <property type="entry name" value="DENN DOMAIN-CONTAINING PROTEIN 4"/>
    <property type="match status" value="1"/>
</dbReference>
<dbReference type="InterPro" id="IPR002885">
    <property type="entry name" value="PPR_rpt"/>
</dbReference>